<dbReference type="NCBIfam" id="TIGR01221">
    <property type="entry name" value="rmlC"/>
    <property type="match status" value="1"/>
</dbReference>
<dbReference type="InterPro" id="IPR000888">
    <property type="entry name" value="RmlC-like"/>
</dbReference>
<dbReference type="Proteomes" id="UP000283700">
    <property type="component" value="Unassembled WGS sequence"/>
</dbReference>
<dbReference type="RefSeq" id="WP_055182496.1">
    <property type="nucleotide sequence ID" value="NZ_BLYK01000021.1"/>
</dbReference>
<comment type="function">
    <text evidence="3">Catalyzes the epimerization of the C3' and C5'positions of dTDP-6-deoxy-D-xylo-4-hexulose, forming dTDP-6-deoxy-L-lyxo-4-hexulose.</text>
</comment>
<feature type="active site" description="Proton donor" evidence="1">
    <location>
        <position position="135"/>
    </location>
</feature>
<dbReference type="PANTHER" id="PTHR21047">
    <property type="entry name" value="DTDP-6-DEOXY-D-GLUCOSE-3,5 EPIMERASE"/>
    <property type="match status" value="1"/>
</dbReference>
<keyword evidence="3 5" id="KW-0413">Isomerase</keyword>
<dbReference type="SUPFAM" id="SSF51182">
    <property type="entry name" value="RmlC-like cupins"/>
    <property type="match status" value="1"/>
</dbReference>
<evidence type="ECO:0000313" key="8">
    <source>
        <dbReference type="Proteomes" id="UP000095679"/>
    </source>
</evidence>
<sequence>MGQIKVKKNVGGIEGLCIIEPTLHGDSRGYFMETYNKNDMAEAGLTMEFVQDNQSASTKGVLRGLHFQKQHPQGKLVRVINGTVFDVVVDLRSHSETYGKWFGEILSAENNKQFYIPEGFAHGFLVLSDTAEFCYKCTDFYHPGDEGGLAWNDPEIGIEWPELVGEYSGCATAKGYHLKDGTSLTLSEKDQKWLGIAETFKFK</sequence>
<dbReference type="Proteomes" id="UP000095679">
    <property type="component" value="Unassembled WGS sequence"/>
</dbReference>
<evidence type="ECO:0000313" key="7">
    <source>
        <dbReference type="Proteomes" id="UP000095390"/>
    </source>
</evidence>
<dbReference type="Gene3D" id="2.60.120.10">
    <property type="entry name" value="Jelly Rolls"/>
    <property type="match status" value="1"/>
</dbReference>
<proteinExistence type="inferred from homology"/>
<evidence type="ECO:0000313" key="4">
    <source>
        <dbReference type="EMBL" id="CUM87219.1"/>
    </source>
</evidence>
<dbReference type="EMBL" id="CYYC01000007">
    <property type="protein sequence ID" value="CUM87219.1"/>
    <property type="molecule type" value="Genomic_DNA"/>
</dbReference>
<dbReference type="UniPathway" id="UPA00124"/>
<dbReference type="InterPro" id="IPR011051">
    <property type="entry name" value="RmlC_Cupin_sf"/>
</dbReference>
<dbReference type="EMBL" id="QRQO01000027">
    <property type="protein sequence ID" value="RHN12428.1"/>
    <property type="molecule type" value="Genomic_DNA"/>
</dbReference>
<dbReference type="OrthoDB" id="9800680at2"/>
<evidence type="ECO:0000313" key="6">
    <source>
        <dbReference type="EMBL" id="RHN12428.1"/>
    </source>
</evidence>
<feature type="site" description="Participates in a stacking interaction with the thymidine ring of dTDP-4-oxo-6-deoxyglucose" evidence="2">
    <location>
        <position position="141"/>
    </location>
</feature>
<feature type="active site" description="Proton acceptor" evidence="1">
    <location>
        <position position="66"/>
    </location>
</feature>
<dbReference type="Proteomes" id="UP000095390">
    <property type="component" value="Unassembled WGS sequence"/>
</dbReference>
<evidence type="ECO:0000256" key="3">
    <source>
        <dbReference type="RuleBase" id="RU364069"/>
    </source>
</evidence>
<dbReference type="InterPro" id="IPR014710">
    <property type="entry name" value="RmlC-like_jellyroll"/>
</dbReference>
<comment type="subunit">
    <text evidence="3">Homodimer.</text>
</comment>
<dbReference type="GO" id="GO:0005829">
    <property type="term" value="C:cytosol"/>
    <property type="evidence" value="ECO:0007669"/>
    <property type="project" value="TreeGrafter"/>
</dbReference>
<dbReference type="EMBL" id="CYZL01000005">
    <property type="protein sequence ID" value="CUN89702.1"/>
    <property type="molecule type" value="Genomic_DNA"/>
</dbReference>
<comment type="similarity">
    <text evidence="3">Belongs to the dTDP-4-dehydrorhamnose 3,5-epimerase family.</text>
</comment>
<comment type="pathway">
    <text evidence="3">Carbohydrate biosynthesis; dTDP-L-rhamnose biosynthesis.</text>
</comment>
<dbReference type="CDD" id="cd00438">
    <property type="entry name" value="cupin_RmlC"/>
    <property type="match status" value="1"/>
</dbReference>
<dbReference type="PANTHER" id="PTHR21047:SF2">
    <property type="entry name" value="THYMIDINE DIPHOSPHO-4-KETO-RHAMNOSE 3,5-EPIMERASE"/>
    <property type="match status" value="1"/>
</dbReference>
<evidence type="ECO:0000256" key="2">
    <source>
        <dbReference type="PIRSR" id="PIRSR600888-3"/>
    </source>
</evidence>
<name>A0A174AMA7_9FIRM</name>
<dbReference type="Pfam" id="PF00908">
    <property type="entry name" value="dTDP_sugar_isom"/>
    <property type="match status" value="1"/>
</dbReference>
<reference evidence="7 8" key="1">
    <citation type="submission" date="2015-09" db="EMBL/GenBank/DDBJ databases">
        <authorList>
            <consortium name="Pathogen Informatics"/>
        </authorList>
    </citation>
    <scope>NUCLEOTIDE SEQUENCE [LARGE SCALE GENOMIC DNA]</scope>
    <source>
        <strain evidence="5 8">2789STDY5834835</strain>
        <strain evidence="4 7">2789STDY5834966</strain>
    </source>
</reference>
<organism evidence="5 8">
    <name type="scientific">Anaerobutyricum hallii</name>
    <dbReference type="NCBI Taxonomy" id="39488"/>
    <lineage>
        <taxon>Bacteria</taxon>
        <taxon>Bacillati</taxon>
        <taxon>Bacillota</taxon>
        <taxon>Clostridia</taxon>
        <taxon>Lachnospirales</taxon>
        <taxon>Lachnospiraceae</taxon>
        <taxon>Anaerobutyricum</taxon>
    </lineage>
</organism>
<dbReference type="GO" id="GO:0019305">
    <property type="term" value="P:dTDP-rhamnose biosynthetic process"/>
    <property type="evidence" value="ECO:0007669"/>
    <property type="project" value="UniProtKB-UniRule"/>
</dbReference>
<protein>
    <recommendedName>
        <fullName evidence="3">dTDP-4-dehydrorhamnose 3,5-epimerase</fullName>
        <ecNumber evidence="3">5.1.3.13</ecNumber>
    </recommendedName>
    <alternativeName>
        <fullName evidence="3">Thymidine diphospho-4-keto-rhamnose 3,5-epimerase</fullName>
    </alternativeName>
</protein>
<accession>A0A174AMA7</accession>
<evidence type="ECO:0000313" key="9">
    <source>
        <dbReference type="Proteomes" id="UP000283700"/>
    </source>
</evidence>
<reference evidence="6 9" key="2">
    <citation type="submission" date="2018-08" db="EMBL/GenBank/DDBJ databases">
        <title>A genome reference for cultivated species of the human gut microbiota.</title>
        <authorList>
            <person name="Zou Y."/>
            <person name="Xue W."/>
            <person name="Luo G."/>
        </authorList>
    </citation>
    <scope>NUCLEOTIDE SEQUENCE [LARGE SCALE GENOMIC DNA]</scope>
    <source>
        <strain evidence="6 9">AF31-17AC</strain>
    </source>
</reference>
<gene>
    <name evidence="5" type="primary">rfbC</name>
    <name evidence="6" type="ORF">DWZ29_10180</name>
    <name evidence="5" type="ORF">ERS852450_00819</name>
    <name evidence="4" type="ORF">ERS852578_00773</name>
</gene>
<comment type="catalytic activity">
    <reaction evidence="3">
        <text>dTDP-4-dehydro-6-deoxy-alpha-D-glucose = dTDP-4-dehydro-beta-L-rhamnose</text>
        <dbReference type="Rhea" id="RHEA:16969"/>
        <dbReference type="ChEBI" id="CHEBI:57649"/>
        <dbReference type="ChEBI" id="CHEBI:62830"/>
        <dbReference type="EC" id="5.1.3.13"/>
    </reaction>
</comment>
<dbReference type="AlphaFoldDB" id="A0A174AMA7"/>
<dbReference type="GO" id="GO:0008830">
    <property type="term" value="F:dTDP-4-dehydrorhamnose 3,5-epimerase activity"/>
    <property type="evidence" value="ECO:0007669"/>
    <property type="project" value="UniProtKB-UniRule"/>
</dbReference>
<evidence type="ECO:0000256" key="1">
    <source>
        <dbReference type="PIRSR" id="PIRSR600888-1"/>
    </source>
</evidence>
<evidence type="ECO:0000313" key="5">
    <source>
        <dbReference type="EMBL" id="CUN89702.1"/>
    </source>
</evidence>
<dbReference type="GO" id="GO:0000271">
    <property type="term" value="P:polysaccharide biosynthetic process"/>
    <property type="evidence" value="ECO:0007669"/>
    <property type="project" value="TreeGrafter"/>
</dbReference>
<dbReference type="EC" id="5.1.3.13" evidence="3"/>